<evidence type="ECO:0000313" key="2">
    <source>
        <dbReference type="EMBL" id="BBK25467.1"/>
    </source>
</evidence>
<dbReference type="GeneID" id="92716631"/>
<proteinExistence type="predicted"/>
<dbReference type="AlphaFoldDB" id="A0A8D4UUZ2"/>
<sequence length="50" mass="5668">MTMIPDTLEGALLLSAIDFVLSFVFISFIGVILHFFPLLNKLGEVKERRD</sequence>
<protein>
    <submittedName>
        <fullName evidence="2">Uncharacterized protein</fullName>
    </submittedName>
</protein>
<keyword evidence="1" id="KW-0472">Membrane</keyword>
<name>A0A8D4UUZ2_9FIRM</name>
<evidence type="ECO:0000313" key="3">
    <source>
        <dbReference type="Proteomes" id="UP000320585"/>
    </source>
</evidence>
<reference evidence="3" key="1">
    <citation type="submission" date="2019-05" db="EMBL/GenBank/DDBJ databases">
        <title>Complete genome sequencing of Dialister sp. strain 5BBH33.</title>
        <authorList>
            <person name="Sakamoto M."/>
            <person name="Murakami T."/>
            <person name="Mori H."/>
        </authorList>
    </citation>
    <scope>NUCLEOTIDE SEQUENCE [LARGE SCALE GENOMIC DNA]</scope>
    <source>
        <strain evidence="3">5BBH33</strain>
    </source>
</reference>
<keyword evidence="3" id="KW-1185">Reference proteome</keyword>
<keyword evidence="1" id="KW-1133">Transmembrane helix</keyword>
<keyword evidence="1" id="KW-0812">Transmembrane</keyword>
<dbReference type="EMBL" id="AP019697">
    <property type="protein sequence ID" value="BBK25467.1"/>
    <property type="molecule type" value="Genomic_DNA"/>
</dbReference>
<dbReference type="Proteomes" id="UP000320585">
    <property type="component" value="Chromosome"/>
</dbReference>
<dbReference type="RefSeq" id="WP_022382263.1">
    <property type="nucleotide sequence ID" value="NZ_AP019697.1"/>
</dbReference>
<gene>
    <name evidence="2" type="ORF">Dia5BBH33_14020</name>
</gene>
<feature type="transmembrane region" description="Helical" evidence="1">
    <location>
        <begin position="12"/>
        <end position="39"/>
    </location>
</feature>
<evidence type="ECO:0000256" key="1">
    <source>
        <dbReference type="SAM" id="Phobius"/>
    </source>
</evidence>
<accession>A0A8D4UUZ2</accession>
<organism evidence="2 3">
    <name type="scientific">Dialister hominis</name>
    <dbReference type="NCBI Taxonomy" id="2582419"/>
    <lineage>
        <taxon>Bacteria</taxon>
        <taxon>Bacillati</taxon>
        <taxon>Bacillota</taxon>
        <taxon>Negativicutes</taxon>
        <taxon>Veillonellales</taxon>
        <taxon>Veillonellaceae</taxon>
        <taxon>Dialister</taxon>
    </lineage>
</organism>
<dbReference type="KEGG" id="dho:Dia5BBH33_14020"/>